<dbReference type="Gramene" id="TRITD3Bv1G235800.1">
    <property type="protein sequence ID" value="TRITD3Bv1G235800.1"/>
    <property type="gene ID" value="TRITD3Bv1G235800"/>
</dbReference>
<name>A0A9R1QU18_TRITD</name>
<gene>
    <name evidence="2" type="ORF">TRITD_3Bv1G235800</name>
</gene>
<dbReference type="Proteomes" id="UP000324705">
    <property type="component" value="Chromosome 3B"/>
</dbReference>
<organism evidence="2 3">
    <name type="scientific">Triticum turgidum subsp. durum</name>
    <name type="common">Durum wheat</name>
    <name type="synonym">Triticum durum</name>
    <dbReference type="NCBI Taxonomy" id="4567"/>
    <lineage>
        <taxon>Eukaryota</taxon>
        <taxon>Viridiplantae</taxon>
        <taxon>Streptophyta</taxon>
        <taxon>Embryophyta</taxon>
        <taxon>Tracheophyta</taxon>
        <taxon>Spermatophyta</taxon>
        <taxon>Magnoliopsida</taxon>
        <taxon>Liliopsida</taxon>
        <taxon>Poales</taxon>
        <taxon>Poaceae</taxon>
        <taxon>BOP clade</taxon>
        <taxon>Pooideae</taxon>
        <taxon>Triticodae</taxon>
        <taxon>Triticeae</taxon>
        <taxon>Triticinae</taxon>
        <taxon>Triticum</taxon>
    </lineage>
</organism>
<dbReference type="AlphaFoldDB" id="A0A9R1QU18"/>
<sequence length="91" mass="10734">MAFLKFFFQTALVLEEVVILLPDDPTNRMYRKIVFLRYIERASEASLLWASKSVPRGYLWSIKRASDFSLGDPFANYYHIGLHHLGYHHEE</sequence>
<proteinExistence type="predicted"/>
<feature type="chain" id="PRO_5040169335" evidence="1">
    <location>
        <begin position="16"/>
        <end position="91"/>
    </location>
</feature>
<evidence type="ECO:0000313" key="3">
    <source>
        <dbReference type="Proteomes" id="UP000324705"/>
    </source>
</evidence>
<reference evidence="2 3" key="1">
    <citation type="submission" date="2017-09" db="EMBL/GenBank/DDBJ databases">
        <authorList>
            <consortium name="International Durum Wheat Genome Sequencing Consortium (IDWGSC)"/>
            <person name="Milanesi L."/>
        </authorList>
    </citation>
    <scope>NUCLEOTIDE SEQUENCE [LARGE SCALE GENOMIC DNA]</scope>
    <source>
        <strain evidence="3">cv. Svevo</strain>
    </source>
</reference>
<dbReference type="EMBL" id="LT934116">
    <property type="protein sequence ID" value="VAH83662.1"/>
    <property type="molecule type" value="Genomic_DNA"/>
</dbReference>
<keyword evidence="3" id="KW-1185">Reference proteome</keyword>
<feature type="signal peptide" evidence="1">
    <location>
        <begin position="1"/>
        <end position="15"/>
    </location>
</feature>
<evidence type="ECO:0000256" key="1">
    <source>
        <dbReference type="SAM" id="SignalP"/>
    </source>
</evidence>
<accession>A0A9R1QU18</accession>
<protein>
    <submittedName>
        <fullName evidence="2">Uncharacterized protein</fullName>
    </submittedName>
</protein>
<evidence type="ECO:0000313" key="2">
    <source>
        <dbReference type="EMBL" id="VAH83662.1"/>
    </source>
</evidence>
<keyword evidence="1" id="KW-0732">Signal</keyword>